<feature type="compositionally biased region" description="Basic and acidic residues" evidence="1">
    <location>
        <begin position="13"/>
        <end position="33"/>
    </location>
</feature>
<evidence type="ECO:0000256" key="1">
    <source>
        <dbReference type="SAM" id="MobiDB-lite"/>
    </source>
</evidence>
<evidence type="ECO:0000313" key="2">
    <source>
        <dbReference type="EMBL" id="DAZ96818.1"/>
    </source>
</evidence>
<dbReference type="AlphaFoldDB" id="A0AAV2YU50"/>
<organism evidence="2 3">
    <name type="scientific">Lagenidium giganteum</name>
    <dbReference type="NCBI Taxonomy" id="4803"/>
    <lineage>
        <taxon>Eukaryota</taxon>
        <taxon>Sar</taxon>
        <taxon>Stramenopiles</taxon>
        <taxon>Oomycota</taxon>
        <taxon>Peronosporomycetes</taxon>
        <taxon>Pythiales</taxon>
        <taxon>Pythiaceae</taxon>
    </lineage>
</organism>
<gene>
    <name evidence="2" type="ORF">N0F65_007079</name>
</gene>
<feature type="compositionally biased region" description="Polar residues" evidence="1">
    <location>
        <begin position="1"/>
        <end position="12"/>
    </location>
</feature>
<name>A0AAV2YU50_9STRA</name>
<keyword evidence="3" id="KW-1185">Reference proteome</keyword>
<evidence type="ECO:0000313" key="3">
    <source>
        <dbReference type="Proteomes" id="UP001146120"/>
    </source>
</evidence>
<dbReference type="Proteomes" id="UP001146120">
    <property type="component" value="Unassembled WGS sequence"/>
</dbReference>
<comment type="caution">
    <text evidence="2">The sequence shown here is derived from an EMBL/GenBank/DDBJ whole genome shotgun (WGS) entry which is preliminary data.</text>
</comment>
<dbReference type="EMBL" id="DAKRPA010000155">
    <property type="protein sequence ID" value="DAZ96818.1"/>
    <property type="molecule type" value="Genomic_DNA"/>
</dbReference>
<protein>
    <submittedName>
        <fullName evidence="2">Uncharacterized protein</fullName>
    </submittedName>
</protein>
<sequence>MTQSPDKTATDATTEHVGDGVTENRKRKERDDAAPGADALVPKGEDLGGNEEDEEEHVVTLSDVIQEDAELSETADAVLGDASETNCSFPMGYYRQVGHEWLFE</sequence>
<proteinExistence type="predicted"/>
<reference evidence="2" key="1">
    <citation type="submission" date="2022-11" db="EMBL/GenBank/DDBJ databases">
        <authorList>
            <person name="Morgan W.R."/>
            <person name="Tartar A."/>
        </authorList>
    </citation>
    <scope>NUCLEOTIDE SEQUENCE</scope>
    <source>
        <strain evidence="2">ARSEF 373</strain>
    </source>
</reference>
<feature type="region of interest" description="Disordered" evidence="1">
    <location>
        <begin position="1"/>
        <end position="57"/>
    </location>
</feature>
<reference evidence="2" key="2">
    <citation type="journal article" date="2023" name="Microbiol Resour">
        <title>Decontamination and Annotation of the Draft Genome Sequence of the Oomycete Lagenidium giganteum ARSEF 373.</title>
        <authorList>
            <person name="Morgan W.R."/>
            <person name="Tartar A."/>
        </authorList>
    </citation>
    <scope>NUCLEOTIDE SEQUENCE</scope>
    <source>
        <strain evidence="2">ARSEF 373</strain>
    </source>
</reference>
<accession>A0AAV2YU50</accession>